<sequence length="263" mass="28961">MPVLIKYSATINDDVMSLGTAAADQDGMLDAVGSGEASLTASERVLQRLRSDVLEGRLPPGTRLKIDELASELSVSHMPVREALHLLVVEGLATRIPRRGVVVRSLSAEDVVSAYSVLGVLEGLATRYAAEHLQAGELKALGTVLDSEAVLVARDDRDGLRALNQTFHGRLQETYPNAWSAAFVRQLRNYTYRLRRLYPQSVDRLHQVAAEHRAILAALAVHDGDAAERLVRRHNERACAELVQHLAADQKDSVQPQKQRRRA</sequence>
<feature type="domain" description="HTH gntR-type" evidence="4">
    <location>
        <begin position="39"/>
        <end position="106"/>
    </location>
</feature>
<dbReference type="Gene3D" id="1.10.10.10">
    <property type="entry name" value="Winged helix-like DNA-binding domain superfamily/Winged helix DNA-binding domain"/>
    <property type="match status" value="1"/>
</dbReference>
<keyword evidence="3" id="KW-0804">Transcription</keyword>
<evidence type="ECO:0000259" key="4">
    <source>
        <dbReference type="PROSITE" id="PS50949"/>
    </source>
</evidence>
<keyword evidence="1" id="KW-0805">Transcription regulation</keyword>
<dbReference type="PANTHER" id="PTHR43537:SF49">
    <property type="entry name" value="TRANSCRIPTIONAL REGULATORY PROTEIN"/>
    <property type="match status" value="1"/>
</dbReference>
<dbReference type="EMBL" id="CADCTC010000136">
    <property type="protein sequence ID" value="CAA9254175.1"/>
    <property type="molecule type" value="Genomic_DNA"/>
</dbReference>
<dbReference type="GO" id="GO:0003677">
    <property type="term" value="F:DNA binding"/>
    <property type="evidence" value="ECO:0007669"/>
    <property type="project" value="UniProtKB-KW"/>
</dbReference>
<dbReference type="SMART" id="SM00345">
    <property type="entry name" value="HTH_GNTR"/>
    <property type="match status" value="1"/>
</dbReference>
<protein>
    <recommendedName>
        <fullName evidence="4">HTH gntR-type domain-containing protein</fullName>
    </recommendedName>
</protein>
<dbReference type="SUPFAM" id="SSF46785">
    <property type="entry name" value="Winged helix' DNA-binding domain"/>
    <property type="match status" value="1"/>
</dbReference>
<dbReference type="InterPro" id="IPR036390">
    <property type="entry name" value="WH_DNA-bd_sf"/>
</dbReference>
<dbReference type="SMART" id="SM00895">
    <property type="entry name" value="FCD"/>
    <property type="match status" value="1"/>
</dbReference>
<proteinExistence type="predicted"/>
<dbReference type="SUPFAM" id="SSF48008">
    <property type="entry name" value="GntR ligand-binding domain-like"/>
    <property type="match status" value="1"/>
</dbReference>
<dbReference type="InterPro" id="IPR011711">
    <property type="entry name" value="GntR_C"/>
</dbReference>
<dbReference type="Pfam" id="PF00392">
    <property type="entry name" value="GntR"/>
    <property type="match status" value="1"/>
</dbReference>
<dbReference type="Pfam" id="PF07729">
    <property type="entry name" value="FCD"/>
    <property type="match status" value="1"/>
</dbReference>
<reference evidence="5" key="1">
    <citation type="submission" date="2020-02" db="EMBL/GenBank/DDBJ databases">
        <authorList>
            <person name="Meier V. D."/>
        </authorList>
    </citation>
    <scope>NUCLEOTIDE SEQUENCE</scope>
    <source>
        <strain evidence="5">AVDCRST_MAG77</strain>
    </source>
</reference>
<dbReference type="Gene3D" id="1.20.120.530">
    <property type="entry name" value="GntR ligand-binding domain-like"/>
    <property type="match status" value="1"/>
</dbReference>
<dbReference type="CDD" id="cd07377">
    <property type="entry name" value="WHTH_GntR"/>
    <property type="match status" value="1"/>
</dbReference>
<dbReference type="InterPro" id="IPR036388">
    <property type="entry name" value="WH-like_DNA-bd_sf"/>
</dbReference>
<dbReference type="InterPro" id="IPR008920">
    <property type="entry name" value="TF_FadR/GntR_C"/>
</dbReference>
<gene>
    <name evidence="5" type="ORF">AVDCRST_MAG77-2246</name>
</gene>
<name>A0A6J4IM62_9CHLR</name>
<dbReference type="AlphaFoldDB" id="A0A6J4IM62"/>
<keyword evidence="2" id="KW-0238">DNA-binding</keyword>
<dbReference type="GO" id="GO:0003700">
    <property type="term" value="F:DNA-binding transcription factor activity"/>
    <property type="evidence" value="ECO:0007669"/>
    <property type="project" value="InterPro"/>
</dbReference>
<dbReference type="PANTHER" id="PTHR43537">
    <property type="entry name" value="TRANSCRIPTIONAL REGULATOR, GNTR FAMILY"/>
    <property type="match status" value="1"/>
</dbReference>
<evidence type="ECO:0000256" key="2">
    <source>
        <dbReference type="ARBA" id="ARBA00023125"/>
    </source>
</evidence>
<evidence type="ECO:0000256" key="1">
    <source>
        <dbReference type="ARBA" id="ARBA00023015"/>
    </source>
</evidence>
<organism evidence="5">
    <name type="scientific">uncultured Chloroflexota bacterium</name>
    <dbReference type="NCBI Taxonomy" id="166587"/>
    <lineage>
        <taxon>Bacteria</taxon>
        <taxon>Bacillati</taxon>
        <taxon>Chloroflexota</taxon>
        <taxon>environmental samples</taxon>
    </lineage>
</organism>
<evidence type="ECO:0000313" key="5">
    <source>
        <dbReference type="EMBL" id="CAA9254175.1"/>
    </source>
</evidence>
<accession>A0A6J4IM62</accession>
<dbReference type="InterPro" id="IPR000524">
    <property type="entry name" value="Tscrpt_reg_HTH_GntR"/>
</dbReference>
<dbReference type="PROSITE" id="PS50949">
    <property type="entry name" value="HTH_GNTR"/>
    <property type="match status" value="1"/>
</dbReference>
<evidence type="ECO:0000256" key="3">
    <source>
        <dbReference type="ARBA" id="ARBA00023163"/>
    </source>
</evidence>